<dbReference type="eggNOG" id="COG0319">
    <property type="taxonomic scope" value="Bacteria"/>
</dbReference>
<keyword evidence="7" id="KW-0698">rRNA processing</keyword>
<accession>F2NFK2</accession>
<evidence type="ECO:0000256" key="6">
    <source>
        <dbReference type="ARBA" id="ARBA00022833"/>
    </source>
</evidence>
<dbReference type="SUPFAM" id="SSF55486">
    <property type="entry name" value="Metalloproteases ('zincins'), catalytic domain"/>
    <property type="match status" value="1"/>
</dbReference>
<keyword evidence="9" id="KW-1185">Reference proteome</keyword>
<dbReference type="GO" id="GO:0005737">
    <property type="term" value="C:cytoplasm"/>
    <property type="evidence" value="ECO:0007669"/>
    <property type="project" value="UniProtKB-SubCell"/>
</dbReference>
<dbReference type="RefSeq" id="WP_013707230.1">
    <property type="nucleotide sequence ID" value="NC_015388.1"/>
</dbReference>
<keyword evidence="8" id="KW-0645">Protease</keyword>
<evidence type="ECO:0000256" key="2">
    <source>
        <dbReference type="ARBA" id="ARBA00022722"/>
    </source>
</evidence>
<dbReference type="KEGG" id="dao:Desac_2297"/>
<dbReference type="Pfam" id="PF02130">
    <property type="entry name" value="YbeY"/>
    <property type="match status" value="1"/>
</dbReference>
<dbReference type="EC" id="3.1.-.-" evidence="7"/>
<evidence type="ECO:0000313" key="9">
    <source>
        <dbReference type="Proteomes" id="UP000000483"/>
    </source>
</evidence>
<reference evidence="9" key="2">
    <citation type="submission" date="2011-03" db="EMBL/GenBank/DDBJ databases">
        <title>The complete genome of Desulfobacca acetoxidans DSM 11109.</title>
        <authorList>
            <consortium name="US DOE Joint Genome Institute (JGI-PGF)"/>
            <person name="Lucas S."/>
            <person name="Copeland A."/>
            <person name="Lapidus A."/>
            <person name="Bruce D."/>
            <person name="Goodwin L."/>
            <person name="Pitluck S."/>
            <person name="Peters L."/>
            <person name="Kyrpides N."/>
            <person name="Mavromatis K."/>
            <person name="Ivanova N."/>
            <person name="Ovchinnikova G."/>
            <person name="Teshima H."/>
            <person name="Detter J.C."/>
            <person name="Han C."/>
            <person name="Land M."/>
            <person name="Hauser L."/>
            <person name="Markowitz V."/>
            <person name="Cheng J.-F."/>
            <person name="Hugenholtz P."/>
            <person name="Woyke T."/>
            <person name="Wu D."/>
            <person name="Spring S."/>
            <person name="Schueler E."/>
            <person name="Brambilla E."/>
            <person name="Klenk H.-P."/>
            <person name="Eisen J.A."/>
        </authorList>
    </citation>
    <scope>NUCLEOTIDE SEQUENCE [LARGE SCALE GENOMIC DNA]</scope>
    <source>
        <strain evidence="9">ATCC 700848 / DSM 11109 / ASRB2</strain>
    </source>
</reference>
<keyword evidence="3 7" id="KW-0479">Metal-binding</keyword>
<evidence type="ECO:0000256" key="5">
    <source>
        <dbReference type="ARBA" id="ARBA00022801"/>
    </source>
</evidence>
<organism evidence="8 9">
    <name type="scientific">Desulfobacca acetoxidans (strain ATCC 700848 / DSM 11109 / ASRB2)</name>
    <dbReference type="NCBI Taxonomy" id="880072"/>
    <lineage>
        <taxon>Bacteria</taxon>
        <taxon>Pseudomonadati</taxon>
        <taxon>Thermodesulfobacteriota</taxon>
        <taxon>Desulfobaccia</taxon>
        <taxon>Desulfobaccales</taxon>
        <taxon>Desulfobaccaceae</taxon>
        <taxon>Desulfobacca</taxon>
    </lineage>
</organism>
<keyword evidence="5 7" id="KW-0378">Hydrolase</keyword>
<dbReference type="AlphaFoldDB" id="F2NFK2"/>
<evidence type="ECO:0000256" key="1">
    <source>
        <dbReference type="ARBA" id="ARBA00010875"/>
    </source>
</evidence>
<proteinExistence type="inferred from homology"/>
<dbReference type="Proteomes" id="UP000000483">
    <property type="component" value="Chromosome"/>
</dbReference>
<dbReference type="GO" id="GO:0004222">
    <property type="term" value="F:metalloendopeptidase activity"/>
    <property type="evidence" value="ECO:0007669"/>
    <property type="project" value="InterPro"/>
</dbReference>
<keyword evidence="8" id="KW-0482">Metalloprotease</keyword>
<dbReference type="NCBIfam" id="TIGR00043">
    <property type="entry name" value="rRNA maturation RNase YbeY"/>
    <property type="match status" value="1"/>
</dbReference>
<dbReference type="HOGENOM" id="CLU_106710_3_3_7"/>
<dbReference type="GO" id="GO:0006508">
    <property type="term" value="P:proteolysis"/>
    <property type="evidence" value="ECO:0007669"/>
    <property type="project" value="UniProtKB-KW"/>
</dbReference>
<dbReference type="InterPro" id="IPR020549">
    <property type="entry name" value="YbeY_CS"/>
</dbReference>
<comment type="subcellular location">
    <subcellularLocation>
        <location evidence="7">Cytoplasm</location>
    </subcellularLocation>
</comment>
<sequence length="128" mass="14653">MDCPKAELSLTFVNDPAMARLNRTIMQRRGTTNVIALPQQGGPFPEVQPQILGDVIISLETTQRQAWQQGWEFAELFDLYLIHGILHLLGYDHETSEAAAQCMAVKTKELFLRLYPELKEVIAWPDWK</sequence>
<evidence type="ECO:0000256" key="4">
    <source>
        <dbReference type="ARBA" id="ARBA00022759"/>
    </source>
</evidence>
<evidence type="ECO:0000256" key="3">
    <source>
        <dbReference type="ARBA" id="ARBA00022723"/>
    </source>
</evidence>
<keyword evidence="6 7" id="KW-0862">Zinc</keyword>
<feature type="binding site" evidence="7">
    <location>
        <position position="93"/>
    </location>
    <ligand>
        <name>Zn(2+)</name>
        <dbReference type="ChEBI" id="CHEBI:29105"/>
        <note>catalytic</note>
    </ligand>
</feature>
<comment type="similarity">
    <text evidence="1 7">Belongs to the endoribonuclease YbeY family.</text>
</comment>
<dbReference type="InterPro" id="IPR002036">
    <property type="entry name" value="YbeY"/>
</dbReference>
<dbReference type="PANTHER" id="PTHR46986:SF1">
    <property type="entry name" value="ENDORIBONUCLEASE YBEY, CHLOROPLASTIC"/>
    <property type="match status" value="1"/>
</dbReference>
<comment type="function">
    <text evidence="7">Single strand-specific metallo-endoribonuclease involved in late-stage 70S ribosome quality control and in maturation of the 3' terminus of the 16S rRNA.</text>
</comment>
<name>F2NFK2_DESAR</name>
<dbReference type="GO" id="GO:0008270">
    <property type="term" value="F:zinc ion binding"/>
    <property type="evidence" value="ECO:0007669"/>
    <property type="project" value="UniProtKB-UniRule"/>
</dbReference>
<dbReference type="PANTHER" id="PTHR46986">
    <property type="entry name" value="ENDORIBONUCLEASE YBEY, CHLOROPLASTIC"/>
    <property type="match status" value="1"/>
</dbReference>
<keyword evidence="7" id="KW-0963">Cytoplasm</keyword>
<evidence type="ECO:0000256" key="7">
    <source>
        <dbReference type="HAMAP-Rule" id="MF_00009"/>
    </source>
</evidence>
<dbReference type="GO" id="GO:0004521">
    <property type="term" value="F:RNA endonuclease activity"/>
    <property type="evidence" value="ECO:0007669"/>
    <property type="project" value="UniProtKB-UniRule"/>
</dbReference>
<dbReference type="PROSITE" id="PS01306">
    <property type="entry name" value="UPF0054"/>
    <property type="match status" value="1"/>
</dbReference>
<dbReference type="Gene3D" id="3.40.390.30">
    <property type="entry name" value="Metalloproteases ('zincins'), catalytic domain"/>
    <property type="match status" value="1"/>
</dbReference>
<gene>
    <name evidence="7" type="primary">ybeY</name>
    <name evidence="8" type="ordered locus">Desac_2297</name>
</gene>
<comment type="cofactor">
    <cofactor evidence="7">
        <name>Zn(2+)</name>
        <dbReference type="ChEBI" id="CHEBI:29105"/>
    </cofactor>
    <text evidence="7">Binds 1 zinc ion.</text>
</comment>
<feature type="binding site" evidence="7">
    <location>
        <position position="87"/>
    </location>
    <ligand>
        <name>Zn(2+)</name>
        <dbReference type="ChEBI" id="CHEBI:29105"/>
        <note>catalytic</note>
    </ligand>
</feature>
<keyword evidence="2 7" id="KW-0540">Nuclease</keyword>
<feature type="binding site" evidence="7">
    <location>
        <position position="83"/>
    </location>
    <ligand>
        <name>Zn(2+)</name>
        <dbReference type="ChEBI" id="CHEBI:29105"/>
        <note>catalytic</note>
    </ligand>
</feature>
<dbReference type="STRING" id="880072.Desac_2297"/>
<dbReference type="InterPro" id="IPR023091">
    <property type="entry name" value="MetalPrtase_cat_dom_sf_prd"/>
</dbReference>
<dbReference type="GO" id="GO:0006364">
    <property type="term" value="P:rRNA processing"/>
    <property type="evidence" value="ECO:0007669"/>
    <property type="project" value="UniProtKB-UniRule"/>
</dbReference>
<evidence type="ECO:0000313" key="8">
    <source>
        <dbReference type="EMBL" id="AEB10121.1"/>
    </source>
</evidence>
<dbReference type="HAMAP" id="MF_00009">
    <property type="entry name" value="Endoribonucl_YbeY"/>
    <property type="match status" value="1"/>
</dbReference>
<reference evidence="8 9" key="1">
    <citation type="journal article" date="2011" name="Stand. Genomic Sci.">
        <title>Complete genome sequence of the acetate-degrading sulfate reducer Desulfobacca acetoxidans type strain (ASRB2).</title>
        <authorList>
            <person name="Goker M."/>
            <person name="Teshima H."/>
            <person name="Lapidus A."/>
            <person name="Nolan M."/>
            <person name="Lucas S."/>
            <person name="Hammon N."/>
            <person name="Deshpande S."/>
            <person name="Cheng J.F."/>
            <person name="Tapia R."/>
            <person name="Han C."/>
            <person name="Goodwin L."/>
            <person name="Pitluck S."/>
            <person name="Huntemann M."/>
            <person name="Liolios K."/>
            <person name="Ivanova N."/>
            <person name="Pagani I."/>
            <person name="Mavromatis K."/>
            <person name="Ovchinikova G."/>
            <person name="Pati A."/>
            <person name="Chen A."/>
            <person name="Palaniappan K."/>
            <person name="Land M."/>
            <person name="Hauser L."/>
            <person name="Brambilla E.M."/>
            <person name="Rohde M."/>
            <person name="Spring S."/>
            <person name="Detter J.C."/>
            <person name="Woyke T."/>
            <person name="Bristow J."/>
            <person name="Eisen J.A."/>
            <person name="Markowitz V."/>
            <person name="Hugenholtz P."/>
            <person name="Kyrpides N.C."/>
            <person name="Klenk H.P."/>
        </authorList>
    </citation>
    <scope>NUCLEOTIDE SEQUENCE [LARGE SCALE GENOMIC DNA]</scope>
    <source>
        <strain evidence="9">ATCC 700848 / DSM 11109 / ASRB2</strain>
    </source>
</reference>
<keyword evidence="4 7" id="KW-0255">Endonuclease</keyword>
<keyword evidence="7" id="KW-0690">Ribosome biogenesis</keyword>
<dbReference type="EMBL" id="CP002629">
    <property type="protein sequence ID" value="AEB10121.1"/>
    <property type="molecule type" value="Genomic_DNA"/>
</dbReference>
<protein>
    <recommendedName>
        <fullName evidence="7">Endoribonuclease YbeY</fullName>
        <ecNumber evidence="7">3.1.-.-</ecNumber>
    </recommendedName>
</protein>